<sequence length="462" mass="50506">MSLTPSPTLGADFLPALIRAFPAPLLYGLAALLLVMFARGLFVAGRYIASDRDTRTSRRQAFWIRRRWARLSKALGLVTVDRHPTLGQTVVIDGQRRREPAIHVPKIATKCDRYGVRITVRTTPGVGLAEFQRHAEHLAEAWNCTRVSVAVDRPGYLVLRAVRTEPLAAKRTTAPDGSAPADLSVWDLGLDEYAVPAVLRMAEVPGMLVGGLPGKGKSSLINGLLSQLAPSGAVQFAVADGKVYKAEEGDYADVAERLFAFAGANLEEANTLFKRLVQLRRDRAEQIRRTLGVTNMWHLGPTPKWPLVVLVVDEAHTFFRDFRGSDPETKRLAALAQENARLVEELVKMGRAPGFLVILITQKPTGDAIPTAIRDVCPVALSFAQRSTEAAVATLGDNIRKWKDMDPSTMQHPDFVGVAVMAREGHEGFIRVRTPYVAPAYVARIAKATAHLTTDPAHLLAA</sequence>
<gene>
    <name evidence="6" type="ordered locus">KSE_41350</name>
</gene>
<keyword evidence="7" id="KW-1185">Reference proteome</keyword>
<dbReference type="Proteomes" id="UP000007076">
    <property type="component" value="Chromosome"/>
</dbReference>
<dbReference type="SUPFAM" id="SSF52540">
    <property type="entry name" value="P-loop containing nucleoside triphosphate hydrolases"/>
    <property type="match status" value="1"/>
</dbReference>
<protein>
    <recommendedName>
        <fullName evidence="5">FtsK domain-containing protein</fullName>
    </recommendedName>
</protein>
<name>E4NEY6_KITSK</name>
<keyword evidence="4" id="KW-1133">Transmembrane helix</keyword>
<keyword evidence="4" id="KW-0472">Membrane</keyword>
<dbReference type="Gene3D" id="3.40.50.300">
    <property type="entry name" value="P-loop containing nucleotide triphosphate hydrolases"/>
    <property type="match status" value="1"/>
</dbReference>
<evidence type="ECO:0000256" key="2">
    <source>
        <dbReference type="ARBA" id="ARBA00022840"/>
    </source>
</evidence>
<evidence type="ECO:0000256" key="3">
    <source>
        <dbReference type="PROSITE-ProRule" id="PRU00289"/>
    </source>
</evidence>
<keyword evidence="4" id="KW-0812">Transmembrane</keyword>
<evidence type="ECO:0000256" key="4">
    <source>
        <dbReference type="SAM" id="Phobius"/>
    </source>
</evidence>
<dbReference type="RefSeq" id="WP_014137227.1">
    <property type="nucleotide sequence ID" value="NC_016109.1"/>
</dbReference>
<dbReference type="Pfam" id="PF01580">
    <property type="entry name" value="FtsK_SpoIIIE"/>
    <property type="match status" value="1"/>
</dbReference>
<dbReference type="EMBL" id="AP010968">
    <property type="protein sequence ID" value="BAJ29922.1"/>
    <property type="molecule type" value="Genomic_DNA"/>
</dbReference>
<feature type="domain" description="FtsK" evidence="5">
    <location>
        <begin position="194"/>
        <end position="392"/>
    </location>
</feature>
<dbReference type="AlphaFoldDB" id="E4NEY6"/>
<dbReference type="PANTHER" id="PTHR22683">
    <property type="entry name" value="SPORULATION PROTEIN RELATED"/>
    <property type="match status" value="1"/>
</dbReference>
<keyword evidence="2 3" id="KW-0067">ATP-binding</keyword>
<dbReference type="PROSITE" id="PS50901">
    <property type="entry name" value="FTSK"/>
    <property type="match status" value="1"/>
</dbReference>
<accession>E4NEY6</accession>
<dbReference type="KEGG" id="ksk:KSE_41350"/>
<dbReference type="PATRIC" id="fig|452652.3.peg.4127"/>
<dbReference type="InterPro" id="IPR027417">
    <property type="entry name" value="P-loop_NTPase"/>
</dbReference>
<feature type="transmembrane region" description="Helical" evidence="4">
    <location>
        <begin position="25"/>
        <end position="49"/>
    </location>
</feature>
<dbReference type="InterPro" id="IPR002543">
    <property type="entry name" value="FtsK_dom"/>
</dbReference>
<evidence type="ECO:0000259" key="5">
    <source>
        <dbReference type="PROSITE" id="PS50901"/>
    </source>
</evidence>
<evidence type="ECO:0000313" key="6">
    <source>
        <dbReference type="EMBL" id="BAJ29922.1"/>
    </source>
</evidence>
<proteinExistence type="predicted"/>
<dbReference type="PANTHER" id="PTHR22683:SF41">
    <property type="entry name" value="DNA TRANSLOCASE FTSK"/>
    <property type="match status" value="1"/>
</dbReference>
<dbReference type="HOGENOM" id="CLU_605356_0_0_11"/>
<evidence type="ECO:0000256" key="1">
    <source>
        <dbReference type="ARBA" id="ARBA00022741"/>
    </source>
</evidence>
<dbReference type="STRING" id="452652.KSE_41350"/>
<dbReference type="GO" id="GO:0005524">
    <property type="term" value="F:ATP binding"/>
    <property type="evidence" value="ECO:0007669"/>
    <property type="project" value="UniProtKB-UniRule"/>
</dbReference>
<reference evidence="6 7" key="1">
    <citation type="journal article" date="2010" name="DNA Res.">
        <title>Genome sequence of Kitasatospora setae NBRC 14216T: an evolutionary snapshot of the family Streptomycetaceae.</title>
        <authorList>
            <person name="Ichikawa N."/>
            <person name="Oguchi A."/>
            <person name="Ikeda H."/>
            <person name="Ishikawa J."/>
            <person name="Kitani S."/>
            <person name="Watanabe Y."/>
            <person name="Nakamura S."/>
            <person name="Katano Y."/>
            <person name="Kishi E."/>
            <person name="Sasagawa M."/>
            <person name="Ankai A."/>
            <person name="Fukui S."/>
            <person name="Hashimoto Y."/>
            <person name="Kamata S."/>
            <person name="Otoguro M."/>
            <person name="Tanikawa S."/>
            <person name="Nihira T."/>
            <person name="Horinouchi S."/>
            <person name="Ohnishi Y."/>
            <person name="Hayakawa M."/>
            <person name="Kuzuyama T."/>
            <person name="Arisawa A."/>
            <person name="Nomoto F."/>
            <person name="Miura H."/>
            <person name="Takahashi Y."/>
            <person name="Fujita N."/>
        </authorList>
    </citation>
    <scope>NUCLEOTIDE SEQUENCE [LARGE SCALE GENOMIC DNA]</scope>
    <source>
        <strain evidence="7">ATCC 33774 / DSM 43861 / JCM 3304 / KCC A-0304 / NBRC 14216 / KM-6054</strain>
    </source>
</reference>
<evidence type="ECO:0000313" key="7">
    <source>
        <dbReference type="Proteomes" id="UP000007076"/>
    </source>
</evidence>
<keyword evidence="1 3" id="KW-0547">Nucleotide-binding</keyword>
<organism evidence="6 7">
    <name type="scientific">Kitasatospora setae (strain ATCC 33774 / DSM 43861 / JCM 3304 / KCC A-0304 / NBRC 14216 / KM-6054)</name>
    <name type="common">Streptomyces setae</name>
    <dbReference type="NCBI Taxonomy" id="452652"/>
    <lineage>
        <taxon>Bacteria</taxon>
        <taxon>Bacillati</taxon>
        <taxon>Actinomycetota</taxon>
        <taxon>Actinomycetes</taxon>
        <taxon>Kitasatosporales</taxon>
        <taxon>Streptomycetaceae</taxon>
        <taxon>Kitasatospora</taxon>
    </lineage>
</organism>
<dbReference type="GO" id="GO:0003677">
    <property type="term" value="F:DNA binding"/>
    <property type="evidence" value="ECO:0007669"/>
    <property type="project" value="InterPro"/>
</dbReference>
<dbReference type="InterPro" id="IPR050206">
    <property type="entry name" value="FtsK/SpoIIIE/SftA"/>
</dbReference>
<dbReference type="eggNOG" id="COG1674">
    <property type="taxonomic scope" value="Bacteria"/>
</dbReference>
<feature type="binding site" evidence="3">
    <location>
        <begin position="211"/>
        <end position="218"/>
    </location>
    <ligand>
        <name>ATP</name>
        <dbReference type="ChEBI" id="CHEBI:30616"/>
    </ligand>
</feature>